<organism evidence="2 3">
    <name type="scientific">Bodo saltans</name>
    <name type="common">Flagellated protozoan</name>
    <dbReference type="NCBI Taxonomy" id="75058"/>
    <lineage>
        <taxon>Eukaryota</taxon>
        <taxon>Discoba</taxon>
        <taxon>Euglenozoa</taxon>
        <taxon>Kinetoplastea</taxon>
        <taxon>Metakinetoplastina</taxon>
        <taxon>Eubodonida</taxon>
        <taxon>Bodonidae</taxon>
        <taxon>Bodo</taxon>
    </lineage>
</organism>
<keyword evidence="3" id="KW-1185">Reference proteome</keyword>
<sequence>MWFEGGVHGLERKEFFFQLPAGSFGRGITNADLFFFFTVHTATQPLRTNVTNKSSTIPTPHFPCHLHMFTCFFIVSSNFSRARFPPLNIIFPSLLRRESSPVAAILFFLRNKKPTRREMAKTKKWHISHKEKMHCNICCAFAILSVCFFRVFLLPLSLTLSLSRCRLDVQTCFLKVFLFLCYM</sequence>
<dbReference type="VEuPathDB" id="TriTrypDB:BSAL_28315"/>
<evidence type="ECO:0000313" key="3">
    <source>
        <dbReference type="Proteomes" id="UP000051952"/>
    </source>
</evidence>
<protein>
    <submittedName>
        <fullName evidence="2">Transmembrane protein, putative</fullName>
    </submittedName>
</protein>
<dbReference type="AlphaFoldDB" id="A0A0S4JGL9"/>
<proteinExistence type="predicted"/>
<evidence type="ECO:0000313" key="2">
    <source>
        <dbReference type="EMBL" id="CUG90691.1"/>
    </source>
</evidence>
<name>A0A0S4JGL9_BODSA</name>
<keyword evidence="1 2" id="KW-0812">Transmembrane</keyword>
<keyword evidence="1" id="KW-0472">Membrane</keyword>
<reference evidence="3" key="1">
    <citation type="submission" date="2015-09" db="EMBL/GenBank/DDBJ databases">
        <authorList>
            <consortium name="Pathogen Informatics"/>
        </authorList>
    </citation>
    <scope>NUCLEOTIDE SEQUENCE [LARGE SCALE GENOMIC DNA]</scope>
    <source>
        <strain evidence="3">Lake Konstanz</strain>
    </source>
</reference>
<dbReference type="Proteomes" id="UP000051952">
    <property type="component" value="Unassembled WGS sequence"/>
</dbReference>
<gene>
    <name evidence="2" type="ORF">BSAL_28315</name>
</gene>
<evidence type="ECO:0000256" key="1">
    <source>
        <dbReference type="SAM" id="Phobius"/>
    </source>
</evidence>
<keyword evidence="1" id="KW-1133">Transmembrane helix</keyword>
<accession>A0A0S4JGL9</accession>
<feature type="transmembrane region" description="Helical" evidence="1">
    <location>
        <begin position="133"/>
        <end position="153"/>
    </location>
</feature>
<dbReference type="EMBL" id="CYKH01001857">
    <property type="protein sequence ID" value="CUG90691.1"/>
    <property type="molecule type" value="Genomic_DNA"/>
</dbReference>